<dbReference type="Proteomes" id="UP001596138">
    <property type="component" value="Unassembled WGS sequence"/>
</dbReference>
<dbReference type="RefSeq" id="WP_386768502.1">
    <property type="nucleotide sequence ID" value="NZ_JBHSTI010000015.1"/>
</dbReference>
<dbReference type="InterPro" id="IPR016162">
    <property type="entry name" value="Ald_DH_N"/>
</dbReference>
<dbReference type="PANTHER" id="PTHR11699">
    <property type="entry name" value="ALDEHYDE DEHYDROGENASE-RELATED"/>
    <property type="match status" value="1"/>
</dbReference>
<dbReference type="InterPro" id="IPR016160">
    <property type="entry name" value="Ald_DH_CS_CYS"/>
</dbReference>
<feature type="active site" evidence="2">
    <location>
        <position position="227"/>
    </location>
</feature>
<dbReference type="EMBL" id="JBHSTI010000015">
    <property type="protein sequence ID" value="MFC6239315.1"/>
    <property type="molecule type" value="Genomic_DNA"/>
</dbReference>
<dbReference type="PROSITE" id="PS00070">
    <property type="entry name" value="ALDEHYDE_DEHYDR_CYS"/>
    <property type="match status" value="1"/>
</dbReference>
<reference evidence="6" key="1">
    <citation type="journal article" date="2019" name="Int. J. Syst. Evol. Microbiol.">
        <title>The Global Catalogue of Microorganisms (GCM) 10K type strain sequencing project: providing services to taxonomists for standard genome sequencing and annotation.</title>
        <authorList>
            <consortium name="The Broad Institute Genomics Platform"/>
            <consortium name="The Broad Institute Genome Sequencing Center for Infectious Disease"/>
            <person name="Wu L."/>
            <person name="Ma J."/>
        </authorList>
    </citation>
    <scope>NUCLEOTIDE SEQUENCE [LARGE SCALE GENOMIC DNA]</scope>
    <source>
        <strain evidence="6">CGMCC 4.7317</strain>
    </source>
</reference>
<dbReference type="InterPro" id="IPR016161">
    <property type="entry name" value="Ald_DH/histidinol_DH"/>
</dbReference>
<dbReference type="SUPFAM" id="SSF53720">
    <property type="entry name" value="ALDH-like"/>
    <property type="match status" value="1"/>
</dbReference>
<protein>
    <submittedName>
        <fullName evidence="5">Aldehyde dehydrogenase family protein</fullName>
    </submittedName>
</protein>
<evidence type="ECO:0000313" key="5">
    <source>
        <dbReference type="EMBL" id="MFC6239315.1"/>
    </source>
</evidence>
<evidence type="ECO:0000259" key="4">
    <source>
        <dbReference type="Pfam" id="PF00171"/>
    </source>
</evidence>
<comment type="similarity">
    <text evidence="3">Belongs to the aldehyde dehydrogenase family.</text>
</comment>
<organism evidence="5 6">
    <name type="scientific">Longivirga aurantiaca</name>
    <dbReference type="NCBI Taxonomy" id="1837743"/>
    <lineage>
        <taxon>Bacteria</taxon>
        <taxon>Bacillati</taxon>
        <taxon>Actinomycetota</taxon>
        <taxon>Actinomycetes</taxon>
        <taxon>Sporichthyales</taxon>
        <taxon>Sporichthyaceae</taxon>
        <taxon>Longivirga</taxon>
    </lineage>
</organism>
<dbReference type="Gene3D" id="3.40.605.10">
    <property type="entry name" value="Aldehyde Dehydrogenase, Chain A, domain 1"/>
    <property type="match status" value="1"/>
</dbReference>
<evidence type="ECO:0000256" key="2">
    <source>
        <dbReference type="PROSITE-ProRule" id="PRU10007"/>
    </source>
</evidence>
<gene>
    <name evidence="5" type="ORF">ACFQGU_15660</name>
</gene>
<dbReference type="PROSITE" id="PS00687">
    <property type="entry name" value="ALDEHYDE_DEHYDR_GLU"/>
    <property type="match status" value="1"/>
</dbReference>
<dbReference type="Gene3D" id="3.40.309.10">
    <property type="entry name" value="Aldehyde Dehydrogenase, Chain A, domain 2"/>
    <property type="match status" value="1"/>
</dbReference>
<proteinExistence type="inferred from homology"/>
<name>A0ABW1T4S9_9ACTN</name>
<evidence type="ECO:0000256" key="3">
    <source>
        <dbReference type="RuleBase" id="RU003345"/>
    </source>
</evidence>
<feature type="domain" description="Aldehyde dehydrogenase" evidence="4">
    <location>
        <begin position="4"/>
        <end position="446"/>
    </location>
</feature>
<dbReference type="Pfam" id="PF00171">
    <property type="entry name" value="Aldedh"/>
    <property type="match status" value="1"/>
</dbReference>
<dbReference type="InterPro" id="IPR029510">
    <property type="entry name" value="Ald_DH_CS_GLU"/>
</dbReference>
<sequence length="452" mass="48037">MSLIVNPSTLAVIAELRDTPLALVDDVVERAQRAQRTWARLPQRSRIDGLRRIAELVRANSEELARIETSNVGKPIGASRAEVSMVADTFDYYAGAIDKFFGQTIPVDGGMDFTVHEPIGVVAVIAPWNFPLAIAAWNVAAAIACGNSVIVKPAEITPLSICKFGELISNADLPDGLFQVVLGKGPIVGTALTEHPGIGKISFTGSTETGQTIMRSAAGTMKRVTLELGGKSAAVIFEDADLERVAVESTGAVFGNSGQDCCARSRILVERGAYDEFVKLFTSATGSMVVGDPLDAATTMGPLVSGNHLDKVESFLDIELDVVAPTEAPTGPGHWMSPHIVLNPPRDHRVVREEIFGPIVTIIPFDDEADAITLANDTIFGLSGSVWTRDVGRAIRVSRGLETGSISVNSSTSVRLQAPFGGFKQSGMGRELGMTALDGYTELKNIFISTDG</sequence>
<evidence type="ECO:0000313" key="6">
    <source>
        <dbReference type="Proteomes" id="UP001596138"/>
    </source>
</evidence>
<keyword evidence="1 3" id="KW-0560">Oxidoreductase</keyword>
<comment type="caution">
    <text evidence="5">The sequence shown here is derived from an EMBL/GenBank/DDBJ whole genome shotgun (WGS) entry which is preliminary data.</text>
</comment>
<evidence type="ECO:0000256" key="1">
    <source>
        <dbReference type="ARBA" id="ARBA00023002"/>
    </source>
</evidence>
<keyword evidence="6" id="KW-1185">Reference proteome</keyword>
<dbReference type="InterPro" id="IPR016163">
    <property type="entry name" value="Ald_DH_C"/>
</dbReference>
<dbReference type="InterPro" id="IPR015590">
    <property type="entry name" value="Aldehyde_DH_dom"/>
</dbReference>
<accession>A0ABW1T4S9</accession>